<dbReference type="RefSeq" id="WP_075762651.1">
    <property type="nucleotide sequence ID" value="NZ_MJIL01000049.1"/>
</dbReference>
<dbReference type="EMBL" id="MJIL01000049">
    <property type="protein sequence ID" value="OLQ79802.1"/>
    <property type="molecule type" value="Genomic_DNA"/>
</dbReference>
<evidence type="ECO:0000313" key="2">
    <source>
        <dbReference type="EMBL" id="OLQ79802.1"/>
    </source>
</evidence>
<keyword evidence="1" id="KW-0732">Signal</keyword>
<keyword evidence="3" id="KW-1185">Reference proteome</keyword>
<dbReference type="STRING" id="1903952.BIT28_00670"/>
<gene>
    <name evidence="2" type="ORF">BIT28_00670</name>
</gene>
<dbReference type="Proteomes" id="UP000186905">
    <property type="component" value="Unassembled WGS sequence"/>
</dbReference>
<organism evidence="2 3">
    <name type="scientific">Photobacterium proteolyticum</name>
    <dbReference type="NCBI Taxonomy" id="1903952"/>
    <lineage>
        <taxon>Bacteria</taxon>
        <taxon>Pseudomonadati</taxon>
        <taxon>Pseudomonadota</taxon>
        <taxon>Gammaproteobacteria</taxon>
        <taxon>Vibrionales</taxon>
        <taxon>Vibrionaceae</taxon>
        <taxon>Photobacterium</taxon>
    </lineage>
</organism>
<dbReference type="PROSITE" id="PS51257">
    <property type="entry name" value="PROKAR_LIPOPROTEIN"/>
    <property type="match status" value="1"/>
</dbReference>
<protein>
    <submittedName>
        <fullName evidence="2">Uncharacterized protein</fullName>
    </submittedName>
</protein>
<feature type="chain" id="PRO_5012254921" evidence="1">
    <location>
        <begin position="24"/>
        <end position="155"/>
    </location>
</feature>
<proteinExistence type="predicted"/>
<sequence>MKPIFWLILLSLASLGANFSVQACSYDGQFNNPFTESFPGSIDVAIATQEALEHRHLEAIEELEGQRGLRRASWWLKLMVKQHNNELESVAYIYLVDSHLWSRMTSDSSVDIHSSPTSLNQASVLLLSEATLSALVQNKVDFKSAIALGIMKFSS</sequence>
<accession>A0A1Q9GX58</accession>
<dbReference type="AlphaFoldDB" id="A0A1Q9GX58"/>
<name>A0A1Q9GX58_9GAMM</name>
<dbReference type="OrthoDB" id="5587566at2"/>
<comment type="caution">
    <text evidence="2">The sequence shown here is derived from an EMBL/GenBank/DDBJ whole genome shotgun (WGS) entry which is preliminary data.</text>
</comment>
<evidence type="ECO:0000256" key="1">
    <source>
        <dbReference type="SAM" id="SignalP"/>
    </source>
</evidence>
<feature type="signal peptide" evidence="1">
    <location>
        <begin position="1"/>
        <end position="23"/>
    </location>
</feature>
<evidence type="ECO:0000313" key="3">
    <source>
        <dbReference type="Proteomes" id="UP000186905"/>
    </source>
</evidence>
<reference evidence="2 3" key="1">
    <citation type="submission" date="2016-09" db="EMBL/GenBank/DDBJ databases">
        <title>Photobacterium proteolyticum sp. nov. a protease producing bacterium isolated from ocean sediments of Laizhou Bay.</title>
        <authorList>
            <person name="Li Y."/>
        </authorList>
    </citation>
    <scope>NUCLEOTIDE SEQUENCE [LARGE SCALE GENOMIC DNA]</scope>
    <source>
        <strain evidence="2 3">13-12</strain>
    </source>
</reference>